<dbReference type="AlphaFoldDB" id="A0A5F9CHB6"/>
<dbReference type="PANTHER" id="PTHR19446">
    <property type="entry name" value="REVERSE TRANSCRIPTASES"/>
    <property type="match status" value="1"/>
</dbReference>
<dbReference type="CDD" id="cd01650">
    <property type="entry name" value="RT_nLTR_like"/>
    <property type="match status" value="1"/>
</dbReference>
<dbReference type="Pfam" id="PF00078">
    <property type="entry name" value="RVT_1"/>
    <property type="match status" value="1"/>
</dbReference>
<reference evidence="3 4" key="1">
    <citation type="journal article" date="2011" name="Nature">
        <title>A high-resolution map of human evolutionary constraint using 29 mammals.</title>
        <authorList>
            <person name="Lindblad-Toh K."/>
            <person name="Garber M."/>
            <person name="Zuk O."/>
            <person name="Lin M.F."/>
            <person name="Parker B.J."/>
            <person name="Washietl S."/>
            <person name="Kheradpour P."/>
            <person name="Ernst J."/>
            <person name="Jordan G."/>
            <person name="Mauceli E."/>
            <person name="Ward L.D."/>
            <person name="Lowe C.B."/>
            <person name="Holloway A.K."/>
            <person name="Clamp M."/>
            <person name="Gnerre S."/>
            <person name="Alfoldi J."/>
            <person name="Beal K."/>
            <person name="Chang J."/>
            <person name="Clawson H."/>
            <person name="Cuff J."/>
            <person name="Di Palma F."/>
            <person name="Fitzgerald S."/>
            <person name="Flicek P."/>
            <person name="Guttman M."/>
            <person name="Hubisz M.J."/>
            <person name="Jaffe D.B."/>
            <person name="Jungreis I."/>
            <person name="Kent W.J."/>
            <person name="Kostka D."/>
            <person name="Lara M."/>
            <person name="Martins A.L."/>
            <person name="Massingham T."/>
            <person name="Moltke I."/>
            <person name="Raney B.J."/>
            <person name="Rasmussen M.D."/>
            <person name="Robinson J."/>
            <person name="Stark A."/>
            <person name="Vilella A.J."/>
            <person name="Wen J."/>
            <person name="Xie X."/>
            <person name="Zody M.C."/>
            <person name="Baldwin J."/>
            <person name="Bloom T."/>
            <person name="Chin C.W."/>
            <person name="Heiman D."/>
            <person name="Nicol R."/>
            <person name="Nusbaum C."/>
            <person name="Young S."/>
            <person name="Wilkinson J."/>
            <person name="Worley K.C."/>
            <person name="Kovar C.L."/>
            <person name="Muzny D.M."/>
            <person name="Gibbs R.A."/>
            <person name="Cree A."/>
            <person name="Dihn H.H."/>
            <person name="Fowler G."/>
            <person name="Jhangiani S."/>
            <person name="Joshi V."/>
            <person name="Lee S."/>
            <person name="Lewis L.R."/>
            <person name="Nazareth L.V."/>
            <person name="Okwuonu G."/>
            <person name="Santibanez J."/>
            <person name="Warren W.C."/>
            <person name="Mardis E.R."/>
            <person name="Weinstock G.M."/>
            <person name="Wilson R.K."/>
            <person name="Delehaunty K."/>
            <person name="Dooling D."/>
            <person name="Fronik C."/>
            <person name="Fulton L."/>
            <person name="Fulton B."/>
            <person name="Graves T."/>
            <person name="Minx P."/>
            <person name="Sodergren E."/>
            <person name="Birney E."/>
            <person name="Margulies E.H."/>
            <person name="Herrero J."/>
            <person name="Green E.D."/>
            <person name="Haussler D."/>
            <person name="Siepel A."/>
            <person name="Goldman N."/>
            <person name="Pollard K.S."/>
            <person name="Pedersen J.S."/>
            <person name="Lander E.S."/>
            <person name="Kellis M."/>
        </authorList>
    </citation>
    <scope>NUCLEOTIDE SEQUENCE [LARGE SCALE GENOMIC DNA]</scope>
    <source>
        <strain evidence="3 4">Thorbecke inbred</strain>
    </source>
</reference>
<dbReference type="GO" id="GO:0003964">
    <property type="term" value="F:RNA-directed DNA polymerase activity"/>
    <property type="evidence" value="ECO:0007669"/>
    <property type="project" value="UniProtKB-EC"/>
</dbReference>
<dbReference type="SUPFAM" id="SSF56672">
    <property type="entry name" value="DNA/RNA polymerases"/>
    <property type="match status" value="1"/>
</dbReference>
<dbReference type="GeneTree" id="ENSGT00940000153064"/>
<organism evidence="3 4">
    <name type="scientific">Oryctolagus cuniculus</name>
    <name type="common">Rabbit</name>
    <dbReference type="NCBI Taxonomy" id="9986"/>
    <lineage>
        <taxon>Eukaryota</taxon>
        <taxon>Metazoa</taxon>
        <taxon>Chordata</taxon>
        <taxon>Craniata</taxon>
        <taxon>Vertebrata</taxon>
        <taxon>Euteleostomi</taxon>
        <taxon>Mammalia</taxon>
        <taxon>Eutheria</taxon>
        <taxon>Euarchontoglires</taxon>
        <taxon>Glires</taxon>
        <taxon>Lagomorpha</taxon>
        <taxon>Leporidae</taxon>
        <taxon>Oryctolagus</taxon>
    </lineage>
</organism>
<accession>A0A5F9CHB6</accession>
<dbReference type="InterPro" id="IPR043502">
    <property type="entry name" value="DNA/RNA_pol_sf"/>
</dbReference>
<evidence type="ECO:0000313" key="4">
    <source>
        <dbReference type="Proteomes" id="UP000001811"/>
    </source>
</evidence>
<dbReference type="InParanoid" id="A0A5F9CHB6"/>
<feature type="domain" description="Reverse transcriptase" evidence="2">
    <location>
        <begin position="149"/>
        <end position="347"/>
    </location>
</feature>
<dbReference type="EC" id="2.7.7.49" evidence="1"/>
<reference evidence="3" key="2">
    <citation type="submission" date="2025-08" db="UniProtKB">
        <authorList>
            <consortium name="Ensembl"/>
        </authorList>
    </citation>
    <scope>IDENTIFICATION</scope>
    <source>
        <strain evidence="3">Thorbecke</strain>
    </source>
</reference>
<keyword evidence="4" id="KW-1185">Reference proteome</keyword>
<dbReference type="InterPro" id="IPR000477">
    <property type="entry name" value="RT_dom"/>
</dbReference>
<proteinExistence type="predicted"/>
<evidence type="ECO:0000256" key="1">
    <source>
        <dbReference type="ARBA" id="ARBA00012493"/>
    </source>
</evidence>
<evidence type="ECO:0000313" key="3">
    <source>
        <dbReference type="Ensembl" id="ENSOCUP00000032986.1"/>
    </source>
</evidence>
<dbReference type="PROSITE" id="PS50878">
    <property type="entry name" value="RT_POL"/>
    <property type="match status" value="1"/>
</dbReference>
<dbReference type="Proteomes" id="UP000001811">
    <property type="component" value="Chromosome 7"/>
</dbReference>
<evidence type="ECO:0000259" key="2">
    <source>
        <dbReference type="PROSITE" id="PS50878"/>
    </source>
</evidence>
<reference evidence="3" key="3">
    <citation type="submission" date="2025-09" db="UniProtKB">
        <authorList>
            <consortium name="Ensembl"/>
        </authorList>
    </citation>
    <scope>IDENTIFICATION</scope>
    <source>
        <strain evidence="3">Thorbecke</strain>
    </source>
</reference>
<sequence>FNPKKLQKISKAKSWFFEKINKIDTPLTQLTKKKKKKRPKISKIKNEKWNVKTDTTEIKKSHQKLLQRVVYQQTGKSIRNDRFLDTYNLPKLNQEDIENLSRPITESEIESGIKALPTKKSPGPDGFTAEFYQTFKEELTLILLKIFRPIEREGILLNSFYEARITLITDPEEDVALKGNYRPISLMNIDSKILNKILAKRFQPHIRKIIHPGQVGFILGMQGWFNIHKSINMIHHINRLQKKNHMIISIDAEKAFDKIQHPFMMKTLRKLGVEKTFLNTIKAIYEKPMANILLNGEKLEAFPLSSGAKQGCPFSPLLFNILLEDLARVIRQEKELKGIQIGKEEVK</sequence>
<name>A0A5F9CHB6_RABIT</name>
<protein>
    <recommendedName>
        <fullName evidence="1">RNA-directed DNA polymerase</fullName>
        <ecNumber evidence="1">2.7.7.49</ecNumber>
    </recommendedName>
</protein>
<dbReference type="EMBL" id="AAGW02038974">
    <property type="status" value="NOT_ANNOTATED_CDS"/>
    <property type="molecule type" value="Genomic_DNA"/>
</dbReference>
<dbReference type="Ensembl" id="ENSOCUT00000055416.1">
    <property type="protein sequence ID" value="ENSOCUP00000032986.1"/>
    <property type="gene ID" value="ENSOCUG00000035821.1"/>
</dbReference>